<dbReference type="Pfam" id="PF25390">
    <property type="entry name" value="WD40_RLD"/>
    <property type="match status" value="1"/>
</dbReference>
<feature type="repeat" description="RCC1" evidence="3">
    <location>
        <begin position="111"/>
        <end position="162"/>
    </location>
</feature>
<evidence type="ECO:0000256" key="2">
    <source>
        <dbReference type="ARBA" id="ARBA00022737"/>
    </source>
</evidence>
<evidence type="ECO:0000313" key="6">
    <source>
        <dbReference type="Proteomes" id="UP000198287"/>
    </source>
</evidence>
<name>A0A226DMJ3_FOLCA</name>
<feature type="repeat" description="RCC1" evidence="3">
    <location>
        <begin position="53"/>
        <end position="106"/>
    </location>
</feature>
<dbReference type="InterPro" id="IPR051553">
    <property type="entry name" value="Ran_GTPase-activating"/>
</dbReference>
<accession>A0A226DMJ3</accession>
<evidence type="ECO:0000256" key="3">
    <source>
        <dbReference type="PROSITE-ProRule" id="PRU00235"/>
    </source>
</evidence>
<reference evidence="5 6" key="1">
    <citation type="submission" date="2015-12" db="EMBL/GenBank/DDBJ databases">
        <title>The genome of Folsomia candida.</title>
        <authorList>
            <person name="Faddeeva A."/>
            <person name="Derks M.F."/>
            <person name="Anvar Y."/>
            <person name="Smit S."/>
            <person name="Van Straalen N."/>
            <person name="Roelofs D."/>
        </authorList>
    </citation>
    <scope>NUCLEOTIDE SEQUENCE [LARGE SCALE GENOMIC DNA]</scope>
    <source>
        <strain evidence="5 6">VU population</strain>
        <tissue evidence="5">Whole body</tissue>
    </source>
</reference>
<keyword evidence="1" id="KW-0344">Guanine-nucleotide releasing factor</keyword>
<evidence type="ECO:0000313" key="5">
    <source>
        <dbReference type="EMBL" id="OXA46228.1"/>
    </source>
</evidence>
<dbReference type="PRINTS" id="PR00633">
    <property type="entry name" value="RCCNDNSATION"/>
</dbReference>
<dbReference type="SUPFAM" id="SSF50985">
    <property type="entry name" value="RCC1/BLIP-II"/>
    <property type="match status" value="1"/>
</dbReference>
<dbReference type="AlphaFoldDB" id="A0A226DMJ3"/>
<feature type="repeat" description="RCC1" evidence="3">
    <location>
        <begin position="216"/>
        <end position="267"/>
    </location>
</feature>
<gene>
    <name evidence="5" type="ORF">Fcan01_19208</name>
</gene>
<organism evidence="5 6">
    <name type="scientific">Folsomia candida</name>
    <name type="common">Springtail</name>
    <dbReference type="NCBI Taxonomy" id="158441"/>
    <lineage>
        <taxon>Eukaryota</taxon>
        <taxon>Metazoa</taxon>
        <taxon>Ecdysozoa</taxon>
        <taxon>Arthropoda</taxon>
        <taxon>Hexapoda</taxon>
        <taxon>Collembola</taxon>
        <taxon>Entomobryomorpha</taxon>
        <taxon>Isotomoidea</taxon>
        <taxon>Isotomidae</taxon>
        <taxon>Proisotominae</taxon>
        <taxon>Folsomia</taxon>
    </lineage>
</organism>
<proteinExistence type="predicted"/>
<dbReference type="EMBL" id="LNIX01000016">
    <property type="protein sequence ID" value="OXA46228.1"/>
    <property type="molecule type" value="Genomic_DNA"/>
</dbReference>
<evidence type="ECO:0000259" key="4">
    <source>
        <dbReference type="Pfam" id="PF25390"/>
    </source>
</evidence>
<dbReference type="Proteomes" id="UP000198287">
    <property type="component" value="Unassembled WGS sequence"/>
</dbReference>
<keyword evidence="2" id="KW-0677">Repeat</keyword>
<dbReference type="PANTHER" id="PTHR45982">
    <property type="entry name" value="REGULATOR OF CHROMOSOME CONDENSATION"/>
    <property type="match status" value="1"/>
</dbReference>
<dbReference type="Gene3D" id="2.130.10.30">
    <property type="entry name" value="Regulator of chromosome condensation 1/beta-lactamase-inhibitor protein II"/>
    <property type="match status" value="1"/>
</dbReference>
<keyword evidence="6" id="KW-1185">Reference proteome</keyword>
<dbReference type="OrthoDB" id="5981550at2759"/>
<dbReference type="InterPro" id="IPR009091">
    <property type="entry name" value="RCC1/BLIP-II"/>
</dbReference>
<dbReference type="PANTHER" id="PTHR45982:SF1">
    <property type="entry name" value="REGULATOR OF CHROMOSOME CONDENSATION"/>
    <property type="match status" value="1"/>
</dbReference>
<evidence type="ECO:0000256" key="1">
    <source>
        <dbReference type="ARBA" id="ARBA00022658"/>
    </source>
</evidence>
<sequence length="370" mass="40029">MSDLITPNQKLSTIPIAELRKWDIFTSVDDKLLENIRLAYAFGELGFLVTTEDIVYSLGSNRQGCLGIGDSTVTCSVQPVKVDAVCGQCVIDFSCGGNFEYTFCFALTADHRIFAWGRNDCGELGIGYSNTTELSPKLVDLGEIKIAKIASGFGHSLALTADTGEVYAFGRNYRGELGLGDRSDRSNPCKVEGLGSAKIMQISCTAFSSFALTEFGEVYSWGDSENGQLGILQVSENTISTPTKMIIDKPVKKIANGAAHTLALTTDGQIYACGLNSTGQLGTGDDVDRSALTNLGDHWPIFDDICATTQTYQSFAKAGNRAYFWGEIIPGESSYTSPTEMVNNMSNFPSPVTVFNKRQFMHASISVKDK</sequence>
<feature type="domain" description="RCC1-like" evidence="4">
    <location>
        <begin position="55"/>
        <end position="360"/>
    </location>
</feature>
<comment type="caution">
    <text evidence="5">The sequence shown here is derived from an EMBL/GenBank/DDBJ whole genome shotgun (WGS) entry which is preliminary data.</text>
</comment>
<dbReference type="OMA" id="DICATTQ"/>
<dbReference type="PROSITE" id="PS50012">
    <property type="entry name" value="RCC1_3"/>
    <property type="match status" value="4"/>
</dbReference>
<protein>
    <submittedName>
        <fullName evidence="5">RCC1 and BTB domain-containing protein 2</fullName>
    </submittedName>
</protein>
<dbReference type="InterPro" id="IPR000408">
    <property type="entry name" value="Reg_chr_condens"/>
</dbReference>
<feature type="repeat" description="RCC1" evidence="3">
    <location>
        <begin position="164"/>
        <end position="215"/>
    </location>
</feature>
<dbReference type="InterPro" id="IPR058923">
    <property type="entry name" value="RCC1-like_dom"/>
</dbReference>